<comment type="caution">
    <text evidence="2">The sequence shown here is derived from an EMBL/GenBank/DDBJ whole genome shotgun (WGS) entry which is preliminary data.</text>
</comment>
<evidence type="ECO:0000256" key="1">
    <source>
        <dbReference type="SAM" id="MobiDB-lite"/>
    </source>
</evidence>
<proteinExistence type="predicted"/>
<protein>
    <submittedName>
        <fullName evidence="2">Uncharacterized protein</fullName>
    </submittedName>
</protein>
<keyword evidence="3" id="KW-1185">Reference proteome</keyword>
<accession>A0A9P9HNZ1</accession>
<feature type="region of interest" description="Disordered" evidence="1">
    <location>
        <begin position="112"/>
        <end position="134"/>
    </location>
</feature>
<feature type="compositionally biased region" description="Polar residues" evidence="1">
    <location>
        <begin position="112"/>
        <end position="126"/>
    </location>
</feature>
<dbReference type="RefSeq" id="XP_046053240.1">
    <property type="nucleotide sequence ID" value="XM_046187038.1"/>
</dbReference>
<reference evidence="2" key="1">
    <citation type="journal article" date="2021" name="Nat. Commun.">
        <title>Genetic determinants of endophytism in the Arabidopsis root mycobiome.</title>
        <authorList>
            <person name="Mesny F."/>
            <person name="Miyauchi S."/>
            <person name="Thiergart T."/>
            <person name="Pickel B."/>
            <person name="Atanasova L."/>
            <person name="Karlsson M."/>
            <person name="Huettel B."/>
            <person name="Barry K.W."/>
            <person name="Haridas S."/>
            <person name="Chen C."/>
            <person name="Bauer D."/>
            <person name="Andreopoulos W."/>
            <person name="Pangilinan J."/>
            <person name="LaButti K."/>
            <person name="Riley R."/>
            <person name="Lipzen A."/>
            <person name="Clum A."/>
            <person name="Drula E."/>
            <person name="Henrissat B."/>
            <person name="Kohler A."/>
            <person name="Grigoriev I.V."/>
            <person name="Martin F.M."/>
            <person name="Hacquard S."/>
        </authorList>
    </citation>
    <scope>NUCLEOTIDE SEQUENCE</scope>
    <source>
        <strain evidence="2">MPI-CAGE-AT-0023</strain>
    </source>
</reference>
<organism evidence="2 3">
    <name type="scientific">Fusarium redolens</name>
    <dbReference type="NCBI Taxonomy" id="48865"/>
    <lineage>
        <taxon>Eukaryota</taxon>
        <taxon>Fungi</taxon>
        <taxon>Dikarya</taxon>
        <taxon>Ascomycota</taxon>
        <taxon>Pezizomycotina</taxon>
        <taxon>Sordariomycetes</taxon>
        <taxon>Hypocreomycetidae</taxon>
        <taxon>Hypocreales</taxon>
        <taxon>Nectriaceae</taxon>
        <taxon>Fusarium</taxon>
        <taxon>Fusarium redolens species complex</taxon>
    </lineage>
</organism>
<dbReference type="GeneID" id="70216992"/>
<dbReference type="EMBL" id="JAGMUX010000004">
    <property type="protein sequence ID" value="KAH7261363.1"/>
    <property type="molecule type" value="Genomic_DNA"/>
</dbReference>
<feature type="region of interest" description="Disordered" evidence="1">
    <location>
        <begin position="222"/>
        <end position="257"/>
    </location>
</feature>
<evidence type="ECO:0000313" key="2">
    <source>
        <dbReference type="EMBL" id="KAH7261363.1"/>
    </source>
</evidence>
<gene>
    <name evidence="2" type="ORF">BKA55DRAFT_503747</name>
</gene>
<dbReference type="OrthoDB" id="4936392at2759"/>
<feature type="compositionally biased region" description="Basic and acidic residues" evidence="1">
    <location>
        <begin position="240"/>
        <end position="253"/>
    </location>
</feature>
<name>A0A9P9HNZ1_FUSRE</name>
<sequence length="286" mass="31790">MNDTFTLPVRSRPLGVSAGYTTDSYDSNTISGTQLSELNTSSLSYKCRTNDRLSGLRSSSSSSAAARVMIKGSTHKTEVDEAAAFGNLQRLATQSYYHFEIVSISEDLPSNATAPQETMARQTSLKDTAGPVGTYPLTRVKARIQTQFDGPAENRHPDSASPSIKPPQMERRTKRKASVISLRSLTEGVKRSRAGVEKLAHNICHNSCNKVRQACQSIKRQHKEQKKHHSAWKTLRRKLRPGDASKGKHEKESASFSIEKSGHGTECWWKAGVEKYHAPKWMRFGK</sequence>
<evidence type="ECO:0000313" key="3">
    <source>
        <dbReference type="Proteomes" id="UP000720189"/>
    </source>
</evidence>
<feature type="region of interest" description="Disordered" evidence="1">
    <location>
        <begin position="148"/>
        <end position="179"/>
    </location>
</feature>
<dbReference type="AlphaFoldDB" id="A0A9P9HNZ1"/>
<feature type="compositionally biased region" description="Basic residues" evidence="1">
    <location>
        <begin position="222"/>
        <end position="239"/>
    </location>
</feature>
<dbReference type="Proteomes" id="UP000720189">
    <property type="component" value="Unassembled WGS sequence"/>
</dbReference>